<dbReference type="GO" id="GO:0032259">
    <property type="term" value="P:methylation"/>
    <property type="evidence" value="ECO:0007669"/>
    <property type="project" value="UniProtKB-KW"/>
</dbReference>
<evidence type="ECO:0000259" key="11">
    <source>
        <dbReference type="PROSITE" id="PS50867"/>
    </source>
</evidence>
<name>A0AAW1HPY6_SAPOF</name>
<protein>
    <recommendedName>
        <fullName evidence="16">Histone-lysine N-methyltransferase, H3 lysine-9 specific SUVH4</fullName>
    </recommendedName>
</protein>
<dbReference type="PANTHER" id="PTHR45660">
    <property type="entry name" value="HISTONE-LYSINE N-METHYLTRANSFERASE SETMAR"/>
    <property type="match status" value="1"/>
</dbReference>
<evidence type="ECO:0000256" key="7">
    <source>
        <dbReference type="ARBA" id="ARBA00023242"/>
    </source>
</evidence>
<feature type="region of interest" description="Disordered" evidence="9">
    <location>
        <begin position="42"/>
        <end position="63"/>
    </location>
</feature>
<dbReference type="PROSITE" id="PS50280">
    <property type="entry name" value="SET"/>
    <property type="match status" value="1"/>
</dbReference>
<evidence type="ECO:0000313" key="14">
    <source>
        <dbReference type="EMBL" id="KAK9678085.1"/>
    </source>
</evidence>
<dbReference type="Pfam" id="PF02182">
    <property type="entry name" value="SAD_SRA"/>
    <property type="match status" value="1"/>
</dbReference>
<evidence type="ECO:0000256" key="2">
    <source>
        <dbReference type="ARBA" id="ARBA00022454"/>
    </source>
</evidence>
<dbReference type="AlphaFoldDB" id="A0AAW1HPY6"/>
<keyword evidence="6" id="KW-0156">Chromatin regulator</keyword>
<keyword evidence="5" id="KW-0949">S-adenosyl-L-methionine</keyword>
<evidence type="ECO:0000259" key="13">
    <source>
        <dbReference type="PROSITE" id="PS51015"/>
    </source>
</evidence>
<dbReference type="SMART" id="SM00466">
    <property type="entry name" value="SRA"/>
    <property type="match status" value="1"/>
</dbReference>
<feature type="region of interest" description="Disordered" evidence="9">
    <location>
        <begin position="105"/>
        <end position="159"/>
    </location>
</feature>
<dbReference type="Proteomes" id="UP001443914">
    <property type="component" value="Unassembled WGS sequence"/>
</dbReference>
<organism evidence="14 15">
    <name type="scientific">Saponaria officinalis</name>
    <name type="common">Common soapwort</name>
    <name type="synonym">Lychnis saponaria</name>
    <dbReference type="NCBI Taxonomy" id="3572"/>
    <lineage>
        <taxon>Eukaryota</taxon>
        <taxon>Viridiplantae</taxon>
        <taxon>Streptophyta</taxon>
        <taxon>Embryophyta</taxon>
        <taxon>Tracheophyta</taxon>
        <taxon>Spermatophyta</taxon>
        <taxon>Magnoliopsida</taxon>
        <taxon>eudicotyledons</taxon>
        <taxon>Gunneridae</taxon>
        <taxon>Pentapetalae</taxon>
        <taxon>Caryophyllales</taxon>
        <taxon>Caryophyllaceae</taxon>
        <taxon>Caryophylleae</taxon>
        <taxon>Saponaria</taxon>
    </lineage>
</organism>
<keyword evidence="15" id="KW-1185">Reference proteome</keyword>
<keyword evidence="3" id="KW-0489">Methyltransferase</keyword>
<dbReference type="Gene3D" id="2.170.270.10">
    <property type="entry name" value="SET domain"/>
    <property type="match status" value="1"/>
</dbReference>
<dbReference type="InterPro" id="IPR007728">
    <property type="entry name" value="Pre-SET_dom"/>
</dbReference>
<feature type="domain" description="Post-SET" evidence="12">
    <location>
        <begin position="737"/>
        <end position="753"/>
    </location>
</feature>
<dbReference type="Gene3D" id="2.30.280.10">
    <property type="entry name" value="SRA-YDG"/>
    <property type="match status" value="1"/>
</dbReference>
<evidence type="ECO:0000259" key="12">
    <source>
        <dbReference type="PROSITE" id="PS50868"/>
    </source>
</evidence>
<dbReference type="GO" id="GO:0005694">
    <property type="term" value="C:chromosome"/>
    <property type="evidence" value="ECO:0007669"/>
    <property type="project" value="UniProtKB-SubCell"/>
</dbReference>
<feature type="compositionally biased region" description="Basic residues" evidence="9">
    <location>
        <begin position="48"/>
        <end position="57"/>
    </location>
</feature>
<dbReference type="SUPFAM" id="SSF88697">
    <property type="entry name" value="PUA domain-like"/>
    <property type="match status" value="1"/>
</dbReference>
<evidence type="ECO:0000313" key="15">
    <source>
        <dbReference type="Proteomes" id="UP001443914"/>
    </source>
</evidence>
<dbReference type="InterPro" id="IPR051357">
    <property type="entry name" value="H3K9_HMTase_SUVAR3-9"/>
</dbReference>
<dbReference type="InterPro" id="IPR003616">
    <property type="entry name" value="Post-SET_dom"/>
</dbReference>
<evidence type="ECO:0000256" key="6">
    <source>
        <dbReference type="ARBA" id="ARBA00022853"/>
    </source>
</evidence>
<dbReference type="InterPro" id="IPR015947">
    <property type="entry name" value="PUA-like_sf"/>
</dbReference>
<feature type="compositionally biased region" description="Basic and acidic residues" evidence="9">
    <location>
        <begin position="106"/>
        <end position="154"/>
    </location>
</feature>
<dbReference type="GO" id="GO:0003690">
    <property type="term" value="F:double-stranded DNA binding"/>
    <property type="evidence" value="ECO:0007669"/>
    <property type="project" value="TreeGrafter"/>
</dbReference>
<dbReference type="InterPro" id="IPR025794">
    <property type="entry name" value="H3-K9-MeTrfase_plant"/>
</dbReference>
<dbReference type="EMBL" id="JBDFQZ010000011">
    <property type="protein sequence ID" value="KAK9678085.1"/>
    <property type="molecule type" value="Genomic_DNA"/>
</dbReference>
<dbReference type="PROSITE" id="PS51575">
    <property type="entry name" value="SAM_MT43_SUVAR39_2"/>
    <property type="match status" value="1"/>
</dbReference>
<dbReference type="EMBL" id="JBDFQZ010000011">
    <property type="protein sequence ID" value="KAK9678086.1"/>
    <property type="molecule type" value="Genomic_DNA"/>
</dbReference>
<dbReference type="SMART" id="SM00317">
    <property type="entry name" value="SET"/>
    <property type="match status" value="1"/>
</dbReference>
<dbReference type="PROSITE" id="PS50867">
    <property type="entry name" value="PRE_SET"/>
    <property type="match status" value="1"/>
</dbReference>
<evidence type="ECO:0000259" key="10">
    <source>
        <dbReference type="PROSITE" id="PS50280"/>
    </source>
</evidence>
<dbReference type="Pfam" id="PF05033">
    <property type="entry name" value="Pre-SET"/>
    <property type="match status" value="1"/>
</dbReference>
<dbReference type="PROSITE" id="PS50868">
    <property type="entry name" value="POST_SET"/>
    <property type="match status" value="1"/>
</dbReference>
<dbReference type="InterPro" id="IPR001214">
    <property type="entry name" value="SET_dom"/>
</dbReference>
<feature type="domain" description="Pre-SET" evidence="11">
    <location>
        <begin position="510"/>
        <end position="572"/>
    </location>
</feature>
<dbReference type="SUPFAM" id="SSF82199">
    <property type="entry name" value="SET domain"/>
    <property type="match status" value="1"/>
</dbReference>
<dbReference type="EMBL" id="JBDFQZ010000011">
    <property type="protein sequence ID" value="KAK9678087.1"/>
    <property type="molecule type" value="Genomic_DNA"/>
</dbReference>
<evidence type="ECO:0000256" key="3">
    <source>
        <dbReference type="ARBA" id="ARBA00022603"/>
    </source>
</evidence>
<dbReference type="InterPro" id="IPR036987">
    <property type="entry name" value="SRA-YDG_sf"/>
</dbReference>
<dbReference type="GO" id="GO:0005634">
    <property type="term" value="C:nucleus"/>
    <property type="evidence" value="ECO:0007669"/>
    <property type="project" value="UniProtKB-SubCell"/>
</dbReference>
<evidence type="ECO:0008006" key="16">
    <source>
        <dbReference type="Google" id="ProtNLM"/>
    </source>
</evidence>
<sequence>MTKTILEQQMEKVEVEESGSRRSERTKGRKVCYNIKVAMLTRGEMSPKRKRTKHQHSKQSNSISAVVPAISEGMVKSFLEGTTEEGGGLVGLGFPLEEVDTGNLVEKSDNLKTKERSRRSSERTKGRKVCYNDKVARSTHGEMSPKKKRTDQQHSKQLNSISAAVPAVSEEMVKSLLEGSTEEGGGLIGLGFQLEEVDTGNLVEKSDHLKVKETLRAFNSYYLHFIQEEEKRCKKVEEEAKKKAKGEIIKIPHKRPDLKAISKMQMTGRVLYPEKQFGAIPGVDVGHQFFSRAEMVAVGFHSHWLNGIDFMGQKYCKGKLSKYAFPLAVAIVMSGQYEDDLDNSEDVIYTGQGGNNLLGDKKQVEDQKMLRGNLALKNNMLEGLPVRVIRGHCSKSSYVGKVYTYDGLYNVVNYWAEKGVSGFTVFKFRLKRLEGQPELTTTQVQFIRGRVPDTIADVRGLVCDDISGGQENIPIPATNLVDDPPVPPTGFKYCKSVKISDNVKIPAATVGCGCEGSCVDPRICACARLNGSDFPYVHRDGGRLVEAKAVVFECGPKCACGSTCVNRTSQKGLRYRFEVFRTPKKGWGVRSWDYIPSGAPICEYTGILKHSDDVDSALENNFIFDIDCLQTMKGLDGREMRLRDVSVPSEGVLEKEKAVAGTPEFCIDAGSTGNIARFINHSCEPNLFVQCILSSHHDIRLARVMLFAADNIPPLQELTYDYGYALDSVIGQDGKVKRMACYCGAAGCRKRLF</sequence>
<dbReference type="Pfam" id="PF00856">
    <property type="entry name" value="SET"/>
    <property type="match status" value="1"/>
</dbReference>
<dbReference type="SMART" id="SM00468">
    <property type="entry name" value="PreSET"/>
    <property type="match status" value="1"/>
</dbReference>
<keyword evidence="7 8" id="KW-0539">Nucleus</keyword>
<feature type="region of interest" description="Disordered" evidence="9">
    <location>
        <begin position="1"/>
        <end position="28"/>
    </location>
</feature>
<evidence type="ECO:0000256" key="1">
    <source>
        <dbReference type="ARBA" id="ARBA00004286"/>
    </source>
</evidence>
<evidence type="ECO:0000256" key="8">
    <source>
        <dbReference type="PROSITE-ProRule" id="PRU00358"/>
    </source>
</evidence>
<feature type="compositionally biased region" description="Basic and acidic residues" evidence="9">
    <location>
        <begin position="9"/>
        <end position="26"/>
    </location>
</feature>
<keyword evidence="4" id="KW-0808">Transferase</keyword>
<keyword evidence="2" id="KW-0158">Chromosome</keyword>
<dbReference type="InterPro" id="IPR046341">
    <property type="entry name" value="SET_dom_sf"/>
</dbReference>
<evidence type="ECO:0000256" key="4">
    <source>
        <dbReference type="ARBA" id="ARBA00022679"/>
    </source>
</evidence>
<proteinExistence type="predicted"/>
<gene>
    <name evidence="14" type="ORF">RND81_11G187000</name>
</gene>
<dbReference type="InterPro" id="IPR003105">
    <property type="entry name" value="SRA_YDG"/>
</dbReference>
<accession>A0AAW1HPY6</accession>
<comment type="subcellular location">
    <subcellularLocation>
        <location evidence="1">Chromosome</location>
    </subcellularLocation>
    <subcellularLocation>
        <location evidence="8">Nucleus</location>
    </subcellularLocation>
</comment>
<dbReference type="PANTHER" id="PTHR45660:SF94">
    <property type="entry name" value="HISTONE-LYSINE N-METHYLTRANSFERASE, H3 LYSINE-9 SPECIFIC SUVH4"/>
    <property type="match status" value="1"/>
</dbReference>
<feature type="domain" description="YDG" evidence="13">
    <location>
        <begin position="278"/>
        <end position="432"/>
    </location>
</feature>
<reference evidence="14 15" key="1">
    <citation type="submission" date="2024-03" db="EMBL/GenBank/DDBJ databases">
        <title>WGS assembly of Saponaria officinalis var. Norfolk2.</title>
        <authorList>
            <person name="Jenkins J."/>
            <person name="Shu S."/>
            <person name="Grimwood J."/>
            <person name="Barry K."/>
            <person name="Goodstein D."/>
            <person name="Schmutz J."/>
            <person name="Leebens-Mack J."/>
            <person name="Osbourn A."/>
        </authorList>
    </citation>
    <scope>NUCLEOTIDE SEQUENCE [LARGE SCALE GENOMIC DNA]</scope>
    <source>
        <strain evidence="15">cv. Norfolk2</strain>
        <strain evidence="14">JIC</strain>
        <tissue evidence="14">Leaf</tissue>
    </source>
</reference>
<dbReference type="GO" id="GO:0042054">
    <property type="term" value="F:histone methyltransferase activity"/>
    <property type="evidence" value="ECO:0007669"/>
    <property type="project" value="InterPro"/>
</dbReference>
<comment type="caution">
    <text evidence="14">The sequence shown here is derived from an EMBL/GenBank/DDBJ whole genome shotgun (WGS) entry which is preliminary data.</text>
</comment>
<evidence type="ECO:0000256" key="9">
    <source>
        <dbReference type="SAM" id="MobiDB-lite"/>
    </source>
</evidence>
<feature type="domain" description="SET" evidence="10">
    <location>
        <begin position="575"/>
        <end position="723"/>
    </location>
</feature>
<evidence type="ECO:0000256" key="5">
    <source>
        <dbReference type="ARBA" id="ARBA00022691"/>
    </source>
</evidence>
<dbReference type="PROSITE" id="PS51015">
    <property type="entry name" value="YDG"/>
    <property type="match status" value="1"/>
</dbReference>
<dbReference type="GO" id="GO:0008270">
    <property type="term" value="F:zinc ion binding"/>
    <property type="evidence" value="ECO:0007669"/>
    <property type="project" value="InterPro"/>
</dbReference>